<evidence type="ECO:0000256" key="3">
    <source>
        <dbReference type="PIRNR" id="PIRNR033490"/>
    </source>
</evidence>
<name>A0A2T1D1Q3_9CYAN</name>
<dbReference type="AlphaFoldDB" id="A0A2T1D1Q3"/>
<evidence type="ECO:0000256" key="2">
    <source>
        <dbReference type="ARBA" id="ARBA00022649"/>
    </source>
</evidence>
<dbReference type="PIRSF" id="PIRSF033490">
    <property type="entry name" value="MazF"/>
    <property type="match status" value="1"/>
</dbReference>
<dbReference type="GO" id="GO:0004521">
    <property type="term" value="F:RNA endonuclease activity"/>
    <property type="evidence" value="ECO:0007669"/>
    <property type="project" value="TreeGrafter"/>
</dbReference>
<accession>A0A2T1D1Q3</accession>
<dbReference type="GO" id="GO:0003677">
    <property type="term" value="F:DNA binding"/>
    <property type="evidence" value="ECO:0007669"/>
    <property type="project" value="InterPro"/>
</dbReference>
<protein>
    <recommendedName>
        <fullName evidence="3">mRNA interferase</fullName>
        <ecNumber evidence="3">3.1.-.-</ecNumber>
    </recommendedName>
</protein>
<reference evidence="4 5" key="1">
    <citation type="submission" date="2018-02" db="EMBL/GenBank/DDBJ databases">
        <authorList>
            <person name="Cohen D.B."/>
            <person name="Kent A.D."/>
        </authorList>
    </citation>
    <scope>NUCLEOTIDE SEQUENCE [LARGE SCALE GENOMIC DNA]</scope>
    <source>
        <strain evidence="4 5">ULC007</strain>
    </source>
</reference>
<keyword evidence="3" id="KW-0540">Nuclease</keyword>
<evidence type="ECO:0000313" key="4">
    <source>
        <dbReference type="EMBL" id="PSB14433.1"/>
    </source>
</evidence>
<sequence length="119" mass="13549">MSVPKHSEIWLVDPNPTRGQEIQKTRPVVVIRSNVYQPIAIRIVIPITTWQEKFITRPFMVKIPSTSDNRLDRDSAGNVLQVRSVSTERFVAQIGHIEQDQLKELLAGLVICVEYDPDA</sequence>
<reference evidence="4 5" key="2">
    <citation type="submission" date="2018-03" db="EMBL/GenBank/DDBJ databases">
        <title>The ancient ancestry and fast evolution of plastids.</title>
        <authorList>
            <person name="Moore K.R."/>
            <person name="Magnabosco C."/>
            <person name="Momper L."/>
            <person name="Gold D.A."/>
            <person name="Bosak T."/>
            <person name="Fournier G.P."/>
        </authorList>
    </citation>
    <scope>NUCLEOTIDE SEQUENCE [LARGE SCALE GENOMIC DNA]</scope>
    <source>
        <strain evidence="4 5">ULC007</strain>
    </source>
</reference>
<organism evidence="4 5">
    <name type="scientific">Phormidesmis priestleyi ULC007</name>
    <dbReference type="NCBI Taxonomy" id="1920490"/>
    <lineage>
        <taxon>Bacteria</taxon>
        <taxon>Bacillati</taxon>
        <taxon>Cyanobacteriota</taxon>
        <taxon>Cyanophyceae</taxon>
        <taxon>Leptolyngbyales</taxon>
        <taxon>Leptolyngbyaceae</taxon>
        <taxon>Phormidesmis</taxon>
    </lineage>
</organism>
<dbReference type="SUPFAM" id="SSF50118">
    <property type="entry name" value="Cell growth inhibitor/plasmid maintenance toxic component"/>
    <property type="match status" value="1"/>
</dbReference>
<evidence type="ECO:0000313" key="5">
    <source>
        <dbReference type="Proteomes" id="UP000238634"/>
    </source>
</evidence>
<dbReference type="Pfam" id="PF02452">
    <property type="entry name" value="PemK_toxin"/>
    <property type="match status" value="1"/>
</dbReference>
<keyword evidence="5" id="KW-1185">Reference proteome</keyword>
<comment type="caution">
    <text evidence="4">The sequence shown here is derived from an EMBL/GenBank/DDBJ whole genome shotgun (WGS) entry which is preliminary data.</text>
</comment>
<dbReference type="Proteomes" id="UP000238634">
    <property type="component" value="Unassembled WGS sequence"/>
</dbReference>
<dbReference type="RefSeq" id="WP_073075320.1">
    <property type="nucleotide sequence ID" value="NZ_MPPI01000079.1"/>
</dbReference>
<dbReference type="EC" id="3.1.-.-" evidence="3"/>
<keyword evidence="3" id="KW-0378">Hydrolase</keyword>
<dbReference type="GO" id="GO:0006402">
    <property type="term" value="P:mRNA catabolic process"/>
    <property type="evidence" value="ECO:0007669"/>
    <property type="project" value="TreeGrafter"/>
</dbReference>
<comment type="function">
    <text evidence="3">Toxic component of a type II toxin-antitoxin (TA) system.</text>
</comment>
<proteinExistence type="inferred from homology"/>
<dbReference type="PANTHER" id="PTHR33988">
    <property type="entry name" value="ENDORIBONUCLEASE MAZF-RELATED"/>
    <property type="match status" value="1"/>
</dbReference>
<keyword evidence="3" id="KW-0255">Endonuclease</keyword>
<gene>
    <name evidence="4" type="ORF">C7B65_26445</name>
</gene>
<dbReference type="InterPro" id="IPR003477">
    <property type="entry name" value="PemK-like"/>
</dbReference>
<dbReference type="EMBL" id="PVWG01000090">
    <property type="protein sequence ID" value="PSB14433.1"/>
    <property type="molecule type" value="Genomic_DNA"/>
</dbReference>
<evidence type="ECO:0000256" key="1">
    <source>
        <dbReference type="ARBA" id="ARBA00007521"/>
    </source>
</evidence>
<dbReference type="InterPro" id="IPR011067">
    <property type="entry name" value="Plasmid_toxin/cell-grow_inhib"/>
</dbReference>
<dbReference type="GO" id="GO:0016787">
    <property type="term" value="F:hydrolase activity"/>
    <property type="evidence" value="ECO:0007669"/>
    <property type="project" value="UniProtKB-KW"/>
</dbReference>
<comment type="similarity">
    <text evidence="1 3">Belongs to the PemK/MazF family.</text>
</comment>
<dbReference type="STRING" id="1920490.GCA_001895925_03629"/>
<dbReference type="Gene3D" id="2.30.30.110">
    <property type="match status" value="1"/>
</dbReference>
<dbReference type="OrthoDB" id="9793906at2"/>
<keyword evidence="2" id="KW-1277">Toxin-antitoxin system</keyword>
<dbReference type="GO" id="GO:0016075">
    <property type="term" value="P:rRNA catabolic process"/>
    <property type="evidence" value="ECO:0007669"/>
    <property type="project" value="TreeGrafter"/>
</dbReference>